<keyword evidence="2" id="KW-1185">Reference proteome</keyword>
<accession>A0ABR6BIV1</accession>
<reference evidence="1 2" key="1">
    <citation type="submission" date="2020-08" db="EMBL/GenBank/DDBJ databases">
        <title>Genomic Encyclopedia of Archaeal and Bacterial Type Strains, Phase II (KMG-II): from individual species to whole genera.</title>
        <authorList>
            <person name="Goeker M."/>
        </authorList>
    </citation>
    <scope>NUCLEOTIDE SEQUENCE [LARGE SCALE GENOMIC DNA]</scope>
    <source>
        <strain evidence="1 2">DSM 43850</strain>
    </source>
</reference>
<gene>
    <name evidence="1" type="ORF">BC739_004027</name>
</gene>
<name>A0ABR6BIV1_9PSEU</name>
<organism evidence="1 2">
    <name type="scientific">Kutzneria viridogrisea</name>
    <dbReference type="NCBI Taxonomy" id="47990"/>
    <lineage>
        <taxon>Bacteria</taxon>
        <taxon>Bacillati</taxon>
        <taxon>Actinomycetota</taxon>
        <taxon>Actinomycetes</taxon>
        <taxon>Pseudonocardiales</taxon>
        <taxon>Pseudonocardiaceae</taxon>
        <taxon>Kutzneria</taxon>
    </lineage>
</organism>
<protein>
    <submittedName>
        <fullName evidence="1">Uncharacterized protein</fullName>
    </submittedName>
</protein>
<dbReference type="EMBL" id="JACJID010000003">
    <property type="protein sequence ID" value="MBA8926821.1"/>
    <property type="molecule type" value="Genomic_DNA"/>
</dbReference>
<evidence type="ECO:0000313" key="1">
    <source>
        <dbReference type="EMBL" id="MBA8926821.1"/>
    </source>
</evidence>
<comment type="caution">
    <text evidence="1">The sequence shown here is derived from an EMBL/GenBank/DDBJ whole genome shotgun (WGS) entry which is preliminary data.</text>
</comment>
<proteinExistence type="predicted"/>
<evidence type="ECO:0000313" key="2">
    <source>
        <dbReference type="Proteomes" id="UP000517916"/>
    </source>
</evidence>
<dbReference type="RefSeq" id="WP_182838033.1">
    <property type="nucleotide sequence ID" value="NZ_BAAABQ010000091.1"/>
</dbReference>
<dbReference type="Proteomes" id="UP000517916">
    <property type="component" value="Unassembled WGS sequence"/>
</dbReference>
<sequence>MTCKLWVQDNWTRTAVRADQIVTIRVVPAAASSATSSIRWQVEVVTRCPAAGDGGTTVALCRGSHEDIEMDLLSVLVELIATHLDTPNGGVINCVDELIARDMVEDDDVIPARVIEKMFELTQYA</sequence>